<dbReference type="AlphaFoldDB" id="A0A078AI45"/>
<proteinExistence type="predicted"/>
<evidence type="ECO:0000313" key="2">
    <source>
        <dbReference type="Proteomes" id="UP000039865"/>
    </source>
</evidence>
<gene>
    <name evidence="1" type="primary">Contig13792.g14707</name>
    <name evidence="1" type="ORF">STYLEM_10197</name>
</gene>
<keyword evidence="2" id="KW-1185">Reference proteome</keyword>
<keyword evidence="1" id="KW-0418">Kinase</keyword>
<dbReference type="GO" id="GO:0004672">
    <property type="term" value="F:protein kinase activity"/>
    <property type="evidence" value="ECO:0007669"/>
    <property type="project" value="InterPro"/>
</dbReference>
<dbReference type="Gene3D" id="1.10.510.10">
    <property type="entry name" value="Transferase(Phosphotransferase) domain 1"/>
    <property type="match status" value="1"/>
</dbReference>
<accession>A0A078AI45</accession>
<keyword evidence="1" id="KW-0808">Transferase</keyword>
<evidence type="ECO:0000313" key="1">
    <source>
        <dbReference type="EMBL" id="CDW81187.1"/>
    </source>
</evidence>
<reference evidence="1 2" key="1">
    <citation type="submission" date="2014-06" db="EMBL/GenBank/DDBJ databases">
        <authorList>
            <person name="Swart Estienne"/>
        </authorList>
    </citation>
    <scope>NUCLEOTIDE SEQUENCE [LARGE SCALE GENOMIC DNA]</scope>
    <source>
        <strain evidence="1 2">130c</strain>
    </source>
</reference>
<dbReference type="EMBL" id="CCKQ01009683">
    <property type="protein sequence ID" value="CDW81187.1"/>
    <property type="molecule type" value="Genomic_DNA"/>
</dbReference>
<dbReference type="PROSITE" id="PS00108">
    <property type="entry name" value="PROTEIN_KINASE_ST"/>
    <property type="match status" value="1"/>
</dbReference>
<name>A0A078AI45_STYLE</name>
<dbReference type="InParanoid" id="A0A078AI45"/>
<protein>
    <submittedName>
        <fullName evidence="1">Ck1 family protein kinase</fullName>
    </submittedName>
</protein>
<dbReference type="InterPro" id="IPR050235">
    <property type="entry name" value="CK1_Ser-Thr_kinase"/>
</dbReference>
<dbReference type="InterPro" id="IPR011009">
    <property type="entry name" value="Kinase-like_dom_sf"/>
</dbReference>
<dbReference type="SUPFAM" id="SSF56112">
    <property type="entry name" value="Protein kinase-like (PK-like)"/>
    <property type="match status" value="1"/>
</dbReference>
<dbReference type="PANTHER" id="PTHR11909">
    <property type="entry name" value="CASEIN KINASE-RELATED"/>
    <property type="match status" value="1"/>
</dbReference>
<organism evidence="1 2">
    <name type="scientific">Stylonychia lemnae</name>
    <name type="common">Ciliate</name>
    <dbReference type="NCBI Taxonomy" id="5949"/>
    <lineage>
        <taxon>Eukaryota</taxon>
        <taxon>Sar</taxon>
        <taxon>Alveolata</taxon>
        <taxon>Ciliophora</taxon>
        <taxon>Intramacronucleata</taxon>
        <taxon>Spirotrichea</taxon>
        <taxon>Stichotrichia</taxon>
        <taxon>Sporadotrichida</taxon>
        <taxon>Oxytrichidae</taxon>
        <taxon>Stylonychinae</taxon>
        <taxon>Stylonychia</taxon>
    </lineage>
</organism>
<dbReference type="InterPro" id="IPR008271">
    <property type="entry name" value="Ser/Thr_kinase_AS"/>
</dbReference>
<sequence length="422" mass="49248">MVLGQMSDMILLSQQEEDHMAKCGKLKILRIVNLGELMPSKLSYSNYRIWVSIKLTFYSYGKIRSQPGRSPPMNWQDLHFNIIRDLHSQEIGYIHHDIKPDNVLIRQENRTSYQSSLLNLIDYSVCRPIYKSLEDDMNSDDSDEFNGNIVFASPSQKDDIISILYMLIYLRDGDLPWTKNFRLMTMEQNFERILKLKEQFHIEAIQTSPFTFLIQIIDQMPSSGKIEYKFFIQALQNEMKKTNMKIDWIMDWSQPSELPQHSLEHNQHEFSYFLIKDQKVFIRNLQGTTNMASNIIFSSGLEDNPGAIMSDNFNFMISGISSQDIQMSEAPSQGRLKLNQFSINLNDSKSVISQQKSNKFLYSNVQKLNEVNQQLSRKRISQSNKKSFFKGCHFELGKLQQSISQKIDFIQEEIKEEDSNSM</sequence>
<dbReference type="Proteomes" id="UP000039865">
    <property type="component" value="Unassembled WGS sequence"/>
</dbReference>